<evidence type="ECO:0008006" key="6">
    <source>
        <dbReference type="Google" id="ProtNLM"/>
    </source>
</evidence>
<evidence type="ECO:0000256" key="3">
    <source>
        <dbReference type="SAM" id="MobiDB-lite"/>
    </source>
</evidence>
<dbReference type="InterPro" id="IPR007015">
    <property type="entry name" value="DNA_pol_V/MYBBP1A"/>
</dbReference>
<dbReference type="GO" id="GO:0005730">
    <property type="term" value="C:nucleolus"/>
    <property type="evidence" value="ECO:0007669"/>
    <property type="project" value="InterPro"/>
</dbReference>
<proteinExistence type="predicted"/>
<feature type="region of interest" description="Disordered" evidence="3">
    <location>
        <begin position="809"/>
        <end position="829"/>
    </location>
</feature>
<feature type="compositionally biased region" description="Acidic residues" evidence="3">
    <location>
        <begin position="753"/>
        <end position="795"/>
    </location>
</feature>
<gene>
    <name evidence="4" type="ORF">M413DRAFT_438598</name>
</gene>
<dbReference type="GO" id="GO:0006355">
    <property type="term" value="P:regulation of DNA-templated transcription"/>
    <property type="evidence" value="ECO:0007669"/>
    <property type="project" value="InterPro"/>
</dbReference>
<dbReference type="PANTHER" id="PTHR13213">
    <property type="entry name" value="MYB-BINDING PROTEIN 1A FAMILY MEMBER"/>
    <property type="match status" value="1"/>
</dbReference>
<evidence type="ECO:0000256" key="1">
    <source>
        <dbReference type="ARBA" id="ARBA00004123"/>
    </source>
</evidence>
<feature type="compositionally biased region" description="Basic and acidic residues" evidence="3">
    <location>
        <begin position="1148"/>
        <end position="1158"/>
    </location>
</feature>
<feature type="region of interest" description="Disordered" evidence="3">
    <location>
        <begin position="748"/>
        <end position="795"/>
    </location>
</feature>
<dbReference type="Pfam" id="PF04931">
    <property type="entry name" value="DNA_pol_phi"/>
    <property type="match status" value="1"/>
</dbReference>
<comment type="subcellular location">
    <subcellularLocation>
        <location evidence="1">Nucleus</location>
    </subcellularLocation>
</comment>
<evidence type="ECO:0000256" key="2">
    <source>
        <dbReference type="ARBA" id="ARBA00023242"/>
    </source>
</evidence>
<evidence type="ECO:0000313" key="5">
    <source>
        <dbReference type="Proteomes" id="UP000053424"/>
    </source>
</evidence>
<feature type="region of interest" description="Disordered" evidence="3">
    <location>
        <begin position="1146"/>
        <end position="1196"/>
    </location>
</feature>
<name>A0A0C2YI11_HEBCY</name>
<reference evidence="4 5" key="1">
    <citation type="submission" date="2014-04" db="EMBL/GenBank/DDBJ databases">
        <authorList>
            <consortium name="DOE Joint Genome Institute"/>
            <person name="Kuo A."/>
            <person name="Gay G."/>
            <person name="Dore J."/>
            <person name="Kohler A."/>
            <person name="Nagy L.G."/>
            <person name="Floudas D."/>
            <person name="Copeland A."/>
            <person name="Barry K.W."/>
            <person name="Cichocki N."/>
            <person name="Veneault-Fourrey C."/>
            <person name="LaButti K."/>
            <person name="Lindquist E.A."/>
            <person name="Lipzen A."/>
            <person name="Lundell T."/>
            <person name="Morin E."/>
            <person name="Murat C."/>
            <person name="Sun H."/>
            <person name="Tunlid A."/>
            <person name="Henrissat B."/>
            <person name="Grigoriev I.V."/>
            <person name="Hibbett D.S."/>
            <person name="Martin F."/>
            <person name="Nordberg H.P."/>
            <person name="Cantor M.N."/>
            <person name="Hua S.X."/>
        </authorList>
    </citation>
    <scope>NUCLEOTIDE SEQUENCE [LARGE SCALE GENOMIC DNA]</scope>
    <source>
        <strain evidence="5">h7</strain>
    </source>
</reference>
<organism evidence="4 5">
    <name type="scientific">Hebeloma cylindrosporum</name>
    <dbReference type="NCBI Taxonomy" id="76867"/>
    <lineage>
        <taxon>Eukaryota</taxon>
        <taxon>Fungi</taxon>
        <taxon>Dikarya</taxon>
        <taxon>Basidiomycota</taxon>
        <taxon>Agaricomycotina</taxon>
        <taxon>Agaricomycetes</taxon>
        <taxon>Agaricomycetidae</taxon>
        <taxon>Agaricales</taxon>
        <taxon>Agaricineae</taxon>
        <taxon>Hymenogastraceae</taxon>
        <taxon>Hebeloma</taxon>
    </lineage>
</organism>
<dbReference type="Proteomes" id="UP000053424">
    <property type="component" value="Unassembled WGS sequence"/>
</dbReference>
<keyword evidence="5" id="KW-1185">Reference proteome</keyword>
<feature type="region of interest" description="Disordered" evidence="3">
    <location>
        <begin position="37"/>
        <end position="59"/>
    </location>
</feature>
<dbReference type="PANTHER" id="PTHR13213:SF2">
    <property type="entry name" value="MYB-BINDING PROTEIN 1A"/>
    <property type="match status" value="1"/>
</dbReference>
<accession>A0A0C2YI11</accession>
<protein>
    <recommendedName>
        <fullName evidence="6">DNA polymerase V</fullName>
    </recommendedName>
</protein>
<dbReference type="AlphaFoldDB" id="A0A0C2YI11"/>
<dbReference type="HOGENOM" id="CLU_005212_0_0_1"/>
<dbReference type="OrthoDB" id="342531at2759"/>
<keyword evidence="2" id="KW-0539">Nucleus</keyword>
<dbReference type="GO" id="GO:0000182">
    <property type="term" value="F:rDNA binding"/>
    <property type="evidence" value="ECO:0007669"/>
    <property type="project" value="TreeGrafter"/>
</dbReference>
<dbReference type="STRING" id="686832.A0A0C2YI11"/>
<evidence type="ECO:0000313" key="4">
    <source>
        <dbReference type="EMBL" id="KIM49418.1"/>
    </source>
</evidence>
<sequence length="1196" mass="133487">MSTTLPLFWNLSSVSKKERIDASVKLVGALEQFQTQFTQQPAPGTSGSDEEDEEDSKSDGLDLLNAQDVAYSIRRLIRGLASSRECSRLGFAVALTELLSRIDTVTCPQIMTLLVESTKNQGSMTGQEERDILFAQLFGFLSIIQSGLAVRTKPLSSPASSSTLCSSAESFGELISHLVDLGEKKSWLRESAWFAISLAVDALHESEAEWEDDAVSKALDILFQTNSVWSTEKLALVLKLQNYYPKRDWKVLLSPIFKNIDILSSGNLPTISHILKESTTDEDGIKDSSKAPSGMWKPQLNFAWDIILDQLLPGPNAQRPAKGSFQDFFRVVVDESLFSSTSSPQRKYWGFQVFQKSLKRVTEDNMPMLFTKNFMRSWINHLSKKDRYLHKVAQQTAIEVQAFVNDKPHAGFALIMQLTGPNGSQQFDKLTKTKTVESILSSLDTKGIGNYIDHLFSQVDEPDGKVADVAATNTRRSWIIEQLGGLIRNGKVPKEDGWVLSVLNWLVVHGLFIIKKKSSKSHIVALRTTPTPPFSDELRQSCRSRLLMCLSDLGGQATLIKNDEDKATKVTAVASDGEFWISKVLSTIDELEADKKHISLAVDIDEDDCALFARARETIKALHNHKGDQQESAKGAELLLLGTVLQHYCAGDDEDSMDSDALETCIDATSRMLLSDGKKKKKEKKAKETPNEEAADEPIDVLVDTVIGFLEKSTAYMRTIGNQVFSLLAGSVKETTIDLIVTQLERRDPSQLLEDEDEDMEDNDGDEGDEEDSAGSNSDEESEESEGGDSDDDINDEEADLELRNKIEEALRVNGIEPATGDTDSEEEELMDDDQMMAIDEQLAQVFRSRANEKKSGRNDVQREATHFKNRVLDLVDTYLKKQPTSPFVLRFITPLVDIVAGSSQDERQLSDKARGIIRSRFGKVKDIPTDVDIEQVTLIATNLHSQARKSHSSELLSTLSLCGIYLSRILVQLKAEKPLLESYRDSLVDFTTRKNSSLNSHFFQDFIKRFPIQAWGLRQDLLDQCRKSINGYRQAQVLQLLELLVSLLPSIPNRDTEALAFMPLLRELLLDLAQESCSEKGNLTAAQMKEIFKLGLLGVRQTKRLSAPSAQEIWGPKSWRSLHQNLKTSRLKASPGLQKMCEQVARMSEDVPSEKPPTKQANPVASKRKVEEINGDDVTAPTPQKSKRKKVKDTI</sequence>
<dbReference type="EMBL" id="KN831768">
    <property type="protein sequence ID" value="KIM49418.1"/>
    <property type="molecule type" value="Genomic_DNA"/>
</dbReference>
<reference evidence="5" key="2">
    <citation type="submission" date="2015-01" db="EMBL/GenBank/DDBJ databases">
        <title>Evolutionary Origins and Diversification of the Mycorrhizal Mutualists.</title>
        <authorList>
            <consortium name="DOE Joint Genome Institute"/>
            <consortium name="Mycorrhizal Genomics Consortium"/>
            <person name="Kohler A."/>
            <person name="Kuo A."/>
            <person name="Nagy L.G."/>
            <person name="Floudas D."/>
            <person name="Copeland A."/>
            <person name="Barry K.W."/>
            <person name="Cichocki N."/>
            <person name="Veneault-Fourrey C."/>
            <person name="LaButti K."/>
            <person name="Lindquist E.A."/>
            <person name="Lipzen A."/>
            <person name="Lundell T."/>
            <person name="Morin E."/>
            <person name="Murat C."/>
            <person name="Riley R."/>
            <person name="Ohm R."/>
            <person name="Sun H."/>
            <person name="Tunlid A."/>
            <person name="Henrissat B."/>
            <person name="Grigoriev I.V."/>
            <person name="Hibbett D.S."/>
            <person name="Martin F."/>
        </authorList>
    </citation>
    <scope>NUCLEOTIDE SEQUENCE [LARGE SCALE GENOMIC DNA]</scope>
    <source>
        <strain evidence="5">h7</strain>
    </source>
</reference>
<feature type="compositionally biased region" description="Basic residues" evidence="3">
    <location>
        <begin position="1186"/>
        <end position="1196"/>
    </location>
</feature>